<organism evidence="2 3">
    <name type="scientific">Calycina marina</name>
    <dbReference type="NCBI Taxonomy" id="1763456"/>
    <lineage>
        <taxon>Eukaryota</taxon>
        <taxon>Fungi</taxon>
        <taxon>Dikarya</taxon>
        <taxon>Ascomycota</taxon>
        <taxon>Pezizomycotina</taxon>
        <taxon>Leotiomycetes</taxon>
        <taxon>Helotiales</taxon>
        <taxon>Pezizellaceae</taxon>
        <taxon>Calycina</taxon>
    </lineage>
</organism>
<dbReference type="Gene3D" id="3.50.50.60">
    <property type="entry name" value="FAD/NAD(P)-binding domain"/>
    <property type="match status" value="1"/>
</dbReference>
<name>A0A9P7Z669_9HELO</name>
<sequence>MDPMKARAAVPVHLPVSNPTTSYWQDPPDEIADYESSSSFPEKIDTLIIGCGITGVSVAYGLLTSNKLGGDTGKIVMLEARQACSGATGRNGGHTKSASYRSFESNTTTHGLPTAIAIATLEYETITSLHAFAQANDIACDLFTGDTVDIIYSRADWETAQSAVQAIRDAMPDKLDTVARYHFWTAEEVREKFNVRGKECVGAVSYQAGSLSAYRFVIGLLKLCLEFGLQLYTNTPAIKLSRSSDQSWEVTTPNGVISAKRVVLATNGYTAAIWPHFQEKIVPLRGQIEAQIPPSSLSELECTYSFIYPDGYEYMIPKPANSQFPSYPGDVIIGGGLAMLAAEGAEEFGISDDSTLNPQLTDYLGKCTERYFGVGDEWKVRQEWTGIMGFTGDGIPFIGEVPGEEDLWIAAAFQGHGMVLCWGCAKALVEMMDGEELGNFPDVFRISEERMGVEFGGRHS</sequence>
<proteinExistence type="predicted"/>
<dbReference type="Proteomes" id="UP000887226">
    <property type="component" value="Unassembled WGS sequence"/>
</dbReference>
<dbReference type="Gene3D" id="3.30.9.10">
    <property type="entry name" value="D-Amino Acid Oxidase, subunit A, domain 2"/>
    <property type="match status" value="1"/>
</dbReference>
<gene>
    <name evidence="2" type="ORF">BJ878DRAFT_457944</name>
</gene>
<dbReference type="InterPro" id="IPR036188">
    <property type="entry name" value="FAD/NAD-bd_sf"/>
</dbReference>
<feature type="domain" description="FAD dependent oxidoreductase" evidence="1">
    <location>
        <begin position="45"/>
        <end position="431"/>
    </location>
</feature>
<dbReference type="EMBL" id="MU253837">
    <property type="protein sequence ID" value="KAG9245645.1"/>
    <property type="molecule type" value="Genomic_DNA"/>
</dbReference>
<dbReference type="OrthoDB" id="429143at2759"/>
<dbReference type="PANTHER" id="PTHR13847">
    <property type="entry name" value="SARCOSINE DEHYDROGENASE-RELATED"/>
    <property type="match status" value="1"/>
</dbReference>
<keyword evidence="3" id="KW-1185">Reference proteome</keyword>
<accession>A0A9P7Z669</accession>
<dbReference type="PANTHER" id="PTHR13847:SF284">
    <property type="entry name" value="FAD DEPENDENT OXIDOREDUCTASE DOMAIN-CONTAINING PROTEIN"/>
    <property type="match status" value="1"/>
</dbReference>
<dbReference type="Pfam" id="PF01266">
    <property type="entry name" value="DAO"/>
    <property type="match status" value="1"/>
</dbReference>
<dbReference type="GO" id="GO:0005737">
    <property type="term" value="C:cytoplasm"/>
    <property type="evidence" value="ECO:0007669"/>
    <property type="project" value="TreeGrafter"/>
</dbReference>
<dbReference type="InterPro" id="IPR006076">
    <property type="entry name" value="FAD-dep_OxRdtase"/>
</dbReference>
<dbReference type="SUPFAM" id="SSF51905">
    <property type="entry name" value="FAD/NAD(P)-binding domain"/>
    <property type="match status" value="1"/>
</dbReference>
<evidence type="ECO:0000313" key="2">
    <source>
        <dbReference type="EMBL" id="KAG9245645.1"/>
    </source>
</evidence>
<comment type="caution">
    <text evidence="2">The sequence shown here is derived from an EMBL/GenBank/DDBJ whole genome shotgun (WGS) entry which is preliminary data.</text>
</comment>
<protein>
    <submittedName>
        <fullName evidence="2">FAD dependent oxidoreductase</fullName>
    </submittedName>
</protein>
<dbReference type="AlphaFoldDB" id="A0A9P7Z669"/>
<evidence type="ECO:0000259" key="1">
    <source>
        <dbReference type="Pfam" id="PF01266"/>
    </source>
</evidence>
<evidence type="ECO:0000313" key="3">
    <source>
        <dbReference type="Proteomes" id="UP000887226"/>
    </source>
</evidence>
<reference evidence="2" key="1">
    <citation type="journal article" date="2021" name="IMA Fungus">
        <title>Genomic characterization of three marine fungi, including Emericellopsis atlantica sp. nov. with signatures of a generalist lifestyle and marine biomass degradation.</title>
        <authorList>
            <person name="Hagestad O.C."/>
            <person name="Hou L."/>
            <person name="Andersen J.H."/>
            <person name="Hansen E.H."/>
            <person name="Altermark B."/>
            <person name="Li C."/>
            <person name="Kuhnert E."/>
            <person name="Cox R.J."/>
            <person name="Crous P.W."/>
            <person name="Spatafora J.W."/>
            <person name="Lail K."/>
            <person name="Amirebrahimi M."/>
            <person name="Lipzen A."/>
            <person name="Pangilinan J."/>
            <person name="Andreopoulos W."/>
            <person name="Hayes R.D."/>
            <person name="Ng V."/>
            <person name="Grigoriev I.V."/>
            <person name="Jackson S.A."/>
            <person name="Sutton T.D.S."/>
            <person name="Dobson A.D.W."/>
            <person name="Rama T."/>
        </authorList>
    </citation>
    <scope>NUCLEOTIDE SEQUENCE</scope>
    <source>
        <strain evidence="2">TRa3180A</strain>
    </source>
</reference>